<name>A0ABU3YIQ8_9HYPH</name>
<comment type="caution">
    <text evidence="1">The sequence shown here is derived from an EMBL/GenBank/DDBJ whole genome shotgun (WGS) entry which is preliminary data.</text>
</comment>
<sequence>MDDRFAIDLTLVRRALEQHDDLGEFTKAIRRFEAAASILCELKYDVIGSLDTLAEIHTDQVAAEKFSGALMTHAVVSYCRATHSDADGRWHIGATTKYTPDQKKKHEKIVDLRDEVIAHFGVPEEEHGLKWLDERATVRVVGDAENFKFSRTRAYYLAAAIADLRELATISAARAEVIRDERAKSFNELYLKHAADPRVVEAMALRFDPNDFFGPGPVADGYWDGARDVSGEVRGRVP</sequence>
<dbReference type="Proteomes" id="UP001187203">
    <property type="component" value="Unassembled WGS sequence"/>
</dbReference>
<organism evidence="1 2">
    <name type="scientific">Rhizobium brockwellii</name>
    <dbReference type="NCBI Taxonomy" id="3019932"/>
    <lineage>
        <taxon>Bacteria</taxon>
        <taxon>Pseudomonadati</taxon>
        <taxon>Pseudomonadota</taxon>
        <taxon>Alphaproteobacteria</taxon>
        <taxon>Hyphomicrobiales</taxon>
        <taxon>Rhizobiaceae</taxon>
        <taxon>Rhizobium/Agrobacterium group</taxon>
        <taxon>Rhizobium</taxon>
    </lineage>
</organism>
<evidence type="ECO:0000313" key="2">
    <source>
        <dbReference type="Proteomes" id="UP001187203"/>
    </source>
</evidence>
<dbReference type="EMBL" id="JAWJWI010000004">
    <property type="protein sequence ID" value="MDV4185751.1"/>
    <property type="molecule type" value="Genomic_DNA"/>
</dbReference>
<dbReference type="RefSeq" id="WP_317275992.1">
    <property type="nucleotide sequence ID" value="NZ_JAWJWH010000004.1"/>
</dbReference>
<evidence type="ECO:0000313" key="1">
    <source>
        <dbReference type="EMBL" id="MDV4185751.1"/>
    </source>
</evidence>
<gene>
    <name evidence="1" type="ORF">R1523_09605</name>
</gene>
<keyword evidence="2" id="KW-1185">Reference proteome</keyword>
<reference evidence="2" key="1">
    <citation type="journal article" date="2023" name="Int. J. Mol. Sci.">
        <title>Genomic and Metabolic Characterization of Plant Growth-Promoting Rhizobacteria Isolated from Nodules of Clovers Grown in Non-Farmed Soil.</title>
        <authorList>
            <person name="Wojcik M."/>
            <person name="Koper P."/>
            <person name="Zebracki K."/>
            <person name="Marczak M."/>
            <person name="Mazur A."/>
        </authorList>
    </citation>
    <scope>NUCLEOTIDE SEQUENCE [LARGE SCALE GENOMIC DNA]</scope>
    <source>
        <strain evidence="2">KB12</strain>
    </source>
</reference>
<evidence type="ECO:0008006" key="3">
    <source>
        <dbReference type="Google" id="ProtNLM"/>
    </source>
</evidence>
<protein>
    <recommendedName>
        <fullName evidence="3">AbiV family abortive infection protein</fullName>
    </recommendedName>
</protein>
<accession>A0ABU3YIQ8</accession>
<proteinExistence type="predicted"/>